<keyword evidence="2" id="KW-0456">Lyase</keyword>
<evidence type="ECO:0000313" key="4">
    <source>
        <dbReference type="EMBL" id="WXA99680.1"/>
    </source>
</evidence>
<evidence type="ECO:0000313" key="5">
    <source>
        <dbReference type="Proteomes" id="UP001379533"/>
    </source>
</evidence>
<dbReference type="InterPro" id="IPR014748">
    <property type="entry name" value="Enoyl-CoA_hydra_C"/>
</dbReference>
<dbReference type="SUPFAM" id="SSF52096">
    <property type="entry name" value="ClpP/crotonase"/>
    <property type="match status" value="1"/>
</dbReference>
<dbReference type="InterPro" id="IPR029045">
    <property type="entry name" value="ClpP/crotonase-like_dom_sf"/>
</dbReference>
<accession>A0ABZ2KRK9</accession>
<comment type="similarity">
    <text evidence="1 3">Belongs to the enoyl-CoA hydratase/isomerase family.</text>
</comment>
<evidence type="ECO:0000256" key="1">
    <source>
        <dbReference type="ARBA" id="ARBA00005254"/>
    </source>
</evidence>
<dbReference type="PANTHER" id="PTHR11941">
    <property type="entry name" value="ENOYL-COA HYDRATASE-RELATED"/>
    <property type="match status" value="1"/>
</dbReference>
<dbReference type="CDD" id="cd06558">
    <property type="entry name" value="crotonase-like"/>
    <property type="match status" value="1"/>
</dbReference>
<dbReference type="PANTHER" id="PTHR11941:SF54">
    <property type="entry name" value="ENOYL-COA HYDRATASE, MITOCHONDRIAL"/>
    <property type="match status" value="1"/>
</dbReference>
<name>A0ABZ2KRK9_9BACT</name>
<dbReference type="RefSeq" id="WP_394850321.1">
    <property type="nucleotide sequence ID" value="NZ_CP089982.1"/>
</dbReference>
<dbReference type="Gene3D" id="3.90.226.10">
    <property type="entry name" value="2-enoyl-CoA Hydratase, Chain A, domain 1"/>
    <property type="match status" value="1"/>
</dbReference>
<organism evidence="4 5">
    <name type="scientific">Pendulispora brunnea</name>
    <dbReference type="NCBI Taxonomy" id="2905690"/>
    <lineage>
        <taxon>Bacteria</taxon>
        <taxon>Pseudomonadati</taxon>
        <taxon>Myxococcota</taxon>
        <taxon>Myxococcia</taxon>
        <taxon>Myxococcales</taxon>
        <taxon>Sorangiineae</taxon>
        <taxon>Pendulisporaceae</taxon>
        <taxon>Pendulispora</taxon>
    </lineage>
</organism>
<proteinExistence type="inferred from homology"/>
<dbReference type="EMBL" id="CP089982">
    <property type="protein sequence ID" value="WXA99680.1"/>
    <property type="molecule type" value="Genomic_DNA"/>
</dbReference>
<keyword evidence="5" id="KW-1185">Reference proteome</keyword>
<dbReference type="InterPro" id="IPR001753">
    <property type="entry name" value="Enoyl-CoA_hydra/iso"/>
</dbReference>
<dbReference type="InterPro" id="IPR018376">
    <property type="entry name" value="Enoyl-CoA_hyd/isom_CS"/>
</dbReference>
<evidence type="ECO:0000256" key="2">
    <source>
        <dbReference type="ARBA" id="ARBA00023239"/>
    </source>
</evidence>
<sequence length="264" mass="29162">MGTLVHYATDKGVAFLTLTDPPVNAYTYEMFKELDAAILEARFDDDVHVIVLTGHGEKYFCAGANINMLREADESFKYYFCLHANETLCRLEQTPKLVIAALNGHAVGGGLEVALACDLRVARTGPFLVGLPEVNLGVLPGTGGTQRLARLIGRSKAIEMMAEGQNVPFEEGVRLGIINKYWECTKIEDFRRKVDEYAHEFTPPHKAAFAVGRIKRSVQSGLEMSLLEGLAFERELQAELFASSDAKEGLTAYTAKRKPSFKAR</sequence>
<protein>
    <submittedName>
        <fullName evidence="4">Enoyl-CoA hydratase/isomerase family protein</fullName>
    </submittedName>
</protein>
<dbReference type="Pfam" id="PF00378">
    <property type="entry name" value="ECH_1"/>
    <property type="match status" value="1"/>
</dbReference>
<dbReference type="Proteomes" id="UP001379533">
    <property type="component" value="Chromosome"/>
</dbReference>
<dbReference type="PROSITE" id="PS00166">
    <property type="entry name" value="ENOYL_COA_HYDRATASE"/>
    <property type="match status" value="1"/>
</dbReference>
<reference evidence="4 5" key="1">
    <citation type="submission" date="2021-12" db="EMBL/GenBank/DDBJ databases">
        <title>Discovery of the Pendulisporaceae a myxobacterial family with distinct sporulation behavior and unique specialized metabolism.</title>
        <authorList>
            <person name="Garcia R."/>
            <person name="Popoff A."/>
            <person name="Bader C.D."/>
            <person name="Loehr J."/>
            <person name="Walesch S."/>
            <person name="Walt C."/>
            <person name="Boldt J."/>
            <person name="Bunk B."/>
            <person name="Haeckl F.J.F.P.J."/>
            <person name="Gunesch A.P."/>
            <person name="Birkelbach J."/>
            <person name="Nuebel U."/>
            <person name="Pietschmann T."/>
            <person name="Bach T."/>
            <person name="Mueller R."/>
        </authorList>
    </citation>
    <scope>NUCLEOTIDE SEQUENCE [LARGE SCALE GENOMIC DNA]</scope>
    <source>
        <strain evidence="4 5">MSr12523</strain>
    </source>
</reference>
<gene>
    <name evidence="4" type="ORF">LZC95_23045</name>
</gene>
<evidence type="ECO:0000256" key="3">
    <source>
        <dbReference type="RuleBase" id="RU003707"/>
    </source>
</evidence>
<dbReference type="Gene3D" id="1.10.12.10">
    <property type="entry name" value="Lyase 2-enoyl-coa Hydratase, Chain A, domain 2"/>
    <property type="match status" value="1"/>
</dbReference>